<organism evidence="1 2">
    <name type="scientific">Bradyrhizobium quebecense</name>
    <dbReference type="NCBI Taxonomy" id="2748629"/>
    <lineage>
        <taxon>Bacteria</taxon>
        <taxon>Pseudomonadati</taxon>
        <taxon>Pseudomonadota</taxon>
        <taxon>Alphaproteobacteria</taxon>
        <taxon>Hyphomicrobiales</taxon>
        <taxon>Nitrobacteraceae</taxon>
        <taxon>Bradyrhizobium</taxon>
    </lineage>
</organism>
<accession>A0ACD3VED0</accession>
<dbReference type="EMBL" id="CP088282">
    <property type="protein sequence ID" value="UGY04852.1"/>
    <property type="molecule type" value="Genomic_DNA"/>
</dbReference>
<gene>
    <name evidence="1" type="ORF">J4P68_0008990</name>
</gene>
<name>A0ACD3VED0_9BRAD</name>
<dbReference type="Proteomes" id="UP000692816">
    <property type="component" value="Chromosome"/>
</dbReference>
<reference evidence="1 2" key="1">
    <citation type="journal article" date="2021" name="Int. J. Syst. Evol. Microbiol.">
        <title>Bradyrhizobium septentrionale sp. nov. (sv. septentrionale) and Bradyrhizobium quebecense sp. nov. (sv. septentrionale) associated with legumes native to Canada possess rearranged symbiosis genes and numerous insertion sequences.</title>
        <authorList>
            <person name="Bromfield E.S.P."/>
            <person name="Cloutier S."/>
        </authorList>
    </citation>
    <scope>NUCLEOTIDE SEQUENCE [LARGE SCALE GENOMIC DNA]</scope>
    <source>
        <strain evidence="1 2">12S5</strain>
    </source>
</reference>
<evidence type="ECO:0000313" key="1">
    <source>
        <dbReference type="EMBL" id="UGY04852.1"/>
    </source>
</evidence>
<proteinExistence type="predicted"/>
<sequence>MAAEQRLRLTRADATLEAQQRWTAHVAKMYEIMLMRKAKGWFTGYNSNVPGHEEGTVRYFVYNGGTPKFLGIINGVAEKGYQEIAFRKDVWAGNQVTATGVSA</sequence>
<protein>
    <submittedName>
        <fullName evidence="1">Uncharacterized protein</fullName>
    </submittedName>
</protein>
<keyword evidence="2" id="KW-1185">Reference proteome</keyword>
<evidence type="ECO:0000313" key="2">
    <source>
        <dbReference type="Proteomes" id="UP000692816"/>
    </source>
</evidence>